<dbReference type="EMBL" id="ANMG01000056">
    <property type="protein sequence ID" value="EMD24474.1"/>
    <property type="molecule type" value="Genomic_DNA"/>
</dbReference>
<name>M2NQD9_9PSEU</name>
<evidence type="ECO:0000313" key="3">
    <source>
        <dbReference type="Proteomes" id="UP000014137"/>
    </source>
</evidence>
<sequence length="43" mass="4634">MPGTPCRHRNTADRRRTPPIRVSTAAGHVITVEPSRAGLARNG</sequence>
<comment type="caution">
    <text evidence="2">The sequence shown here is derived from an EMBL/GenBank/DDBJ whole genome shotgun (WGS) entry which is preliminary data.</text>
</comment>
<evidence type="ECO:0000313" key="2">
    <source>
        <dbReference type="EMBL" id="EMD24474.1"/>
    </source>
</evidence>
<evidence type="ECO:0000256" key="1">
    <source>
        <dbReference type="SAM" id="MobiDB-lite"/>
    </source>
</evidence>
<proteinExistence type="predicted"/>
<dbReference type="AlphaFoldDB" id="M2NQD9"/>
<gene>
    <name evidence="2" type="ORF">C791_5842</name>
</gene>
<reference evidence="2 3" key="1">
    <citation type="submission" date="2012-10" db="EMBL/GenBank/DDBJ databases">
        <title>Genome assembly of Amycolatopsis azurea DSM 43854.</title>
        <authorList>
            <person name="Khatri I."/>
            <person name="Kaur I."/>
            <person name="Subramanian S."/>
            <person name="Mayilraj S."/>
        </authorList>
    </citation>
    <scope>NUCLEOTIDE SEQUENCE [LARGE SCALE GENOMIC DNA]</scope>
    <source>
        <strain evidence="2 3">DSM 43854</strain>
    </source>
</reference>
<feature type="region of interest" description="Disordered" evidence="1">
    <location>
        <begin position="1"/>
        <end position="27"/>
    </location>
</feature>
<dbReference type="Proteomes" id="UP000014137">
    <property type="component" value="Unassembled WGS sequence"/>
</dbReference>
<protein>
    <submittedName>
        <fullName evidence="2">Uncharacterized protein</fullName>
    </submittedName>
</protein>
<accession>M2NQD9</accession>
<organism evidence="2 3">
    <name type="scientific">Amycolatopsis azurea DSM 43854</name>
    <dbReference type="NCBI Taxonomy" id="1238180"/>
    <lineage>
        <taxon>Bacteria</taxon>
        <taxon>Bacillati</taxon>
        <taxon>Actinomycetota</taxon>
        <taxon>Actinomycetes</taxon>
        <taxon>Pseudonocardiales</taxon>
        <taxon>Pseudonocardiaceae</taxon>
        <taxon>Amycolatopsis</taxon>
    </lineage>
</organism>